<proteinExistence type="predicted"/>
<dbReference type="Proteomes" id="UP000229554">
    <property type="component" value="Unassembled WGS sequence"/>
</dbReference>
<comment type="caution">
    <text evidence="1">The sequence shown here is derived from an EMBL/GenBank/DDBJ whole genome shotgun (WGS) entry which is preliminary data.</text>
</comment>
<dbReference type="AlphaFoldDB" id="A0A2M8KS85"/>
<evidence type="ECO:0000313" key="2">
    <source>
        <dbReference type="Proteomes" id="UP000229554"/>
    </source>
</evidence>
<dbReference type="EMBL" id="PFED01000128">
    <property type="protein sequence ID" value="PJE62785.1"/>
    <property type="molecule type" value="Genomic_DNA"/>
</dbReference>
<protein>
    <submittedName>
        <fullName evidence="1">Uncharacterized protein</fullName>
    </submittedName>
</protein>
<name>A0A2M8KS85_9BACT</name>
<organism evidence="1 2">
    <name type="scientific">Candidatus Roizmanbacteria bacterium CG10_big_fil_rev_8_21_14_0_10_39_6</name>
    <dbReference type="NCBI Taxonomy" id="1974853"/>
    <lineage>
        <taxon>Bacteria</taxon>
        <taxon>Candidatus Roizmaniibacteriota</taxon>
    </lineage>
</organism>
<accession>A0A2M8KS85</accession>
<evidence type="ECO:0000313" key="1">
    <source>
        <dbReference type="EMBL" id="PJE62785.1"/>
    </source>
</evidence>
<sequence length="152" mass="17415">MFSEVGLNVAFYSDIRFNNDDGTNLYQASLAVLSSKAYLETLDFINLHKDPKNISRTIATRMLGIYVNRLLDLAQNDKDNLEVISQYASEVCKQIVSKIDKLECFSGDSHPDSKVFIETQERLKTVSSDIIEGLEEKESDRWLFQKRRRANA</sequence>
<reference evidence="2" key="1">
    <citation type="submission" date="2017-09" db="EMBL/GenBank/DDBJ databases">
        <title>Depth-based differentiation of microbial function through sediment-hosted aquifers and enrichment of novel symbionts in the deep terrestrial subsurface.</title>
        <authorList>
            <person name="Probst A.J."/>
            <person name="Ladd B."/>
            <person name="Jarett J.K."/>
            <person name="Geller-Mcgrath D.E."/>
            <person name="Sieber C.M.K."/>
            <person name="Emerson J.B."/>
            <person name="Anantharaman K."/>
            <person name="Thomas B.C."/>
            <person name="Malmstrom R."/>
            <person name="Stieglmeier M."/>
            <person name="Klingl A."/>
            <person name="Woyke T."/>
            <person name="Ryan C.M."/>
            <person name="Banfield J.F."/>
        </authorList>
    </citation>
    <scope>NUCLEOTIDE SEQUENCE [LARGE SCALE GENOMIC DNA]</scope>
</reference>
<gene>
    <name evidence="1" type="ORF">COU88_03125</name>
</gene>